<dbReference type="Pfam" id="PF07501">
    <property type="entry name" value="G5"/>
    <property type="match status" value="1"/>
</dbReference>
<accession>A0A940WSJ8</accession>
<dbReference type="InterPro" id="IPR011098">
    <property type="entry name" value="G5_dom"/>
</dbReference>
<evidence type="ECO:0000313" key="6">
    <source>
        <dbReference type="Proteomes" id="UP000678228"/>
    </source>
</evidence>
<dbReference type="EMBL" id="JAGKSQ010000001">
    <property type="protein sequence ID" value="MBP3949657.1"/>
    <property type="molecule type" value="Genomic_DNA"/>
</dbReference>
<keyword evidence="3" id="KW-0812">Transmembrane</keyword>
<name>A0A940WSJ8_9BACI</name>
<dbReference type="SMART" id="SM01208">
    <property type="entry name" value="G5"/>
    <property type="match status" value="1"/>
</dbReference>
<dbReference type="Gene3D" id="2.20.230.10">
    <property type="entry name" value="Resuscitation-promoting factor rpfb"/>
    <property type="match status" value="1"/>
</dbReference>
<dbReference type="Proteomes" id="UP000678228">
    <property type="component" value="Unassembled WGS sequence"/>
</dbReference>
<feature type="compositionally biased region" description="Polar residues" evidence="2">
    <location>
        <begin position="386"/>
        <end position="397"/>
    </location>
</feature>
<sequence>MSVQQQTKLNYGKTLILLGSSLFGVLLFTMVASFILQLIVGEETFQENTIIASTSIAGLTTESARAVLEEEVELWRQGTTVTLEYAEHEVILSHQAIDFNIVESVSLAEDAATKGLIAKINESYFLEAVEALPVQLETIDTRQLIADITEQVAHLQLKNLSFNLKEYKIHSALAPETVATATIETDIFEGIHQIVTVLDGYSIEGEQSFSMNRVLTEMGMTEQNDTARSIVASVLYEAVLQTDFDVIERSIGNEKPEYTKVGFDVLVDEDDDFVFVNTTLNTYTLNFELEANRLVIMIKGPPLEHTYETELENEKTIHPRTILQYSAKVQKGSSRTVVEGSDGYFVSVYRKKIDRNGSLIERELVTEDFYRPIHRVVERSLLDQEVSGSSPGLTNTNEQSDDQSEESLESEESQDIDQDSDLETIVENDETEPVKGEEEVNEDGQD</sequence>
<protein>
    <submittedName>
        <fullName evidence="5">VanW family protein</fullName>
    </submittedName>
</protein>
<evidence type="ECO:0000259" key="4">
    <source>
        <dbReference type="PROSITE" id="PS51109"/>
    </source>
</evidence>
<keyword evidence="3" id="KW-0472">Membrane</keyword>
<evidence type="ECO:0000256" key="1">
    <source>
        <dbReference type="ARBA" id="ARBA00022729"/>
    </source>
</evidence>
<dbReference type="RefSeq" id="WP_210595036.1">
    <property type="nucleotide sequence ID" value="NZ_JAGKSQ010000001.1"/>
</dbReference>
<feature type="transmembrane region" description="Helical" evidence="3">
    <location>
        <begin position="15"/>
        <end position="40"/>
    </location>
</feature>
<keyword evidence="1" id="KW-0732">Signal</keyword>
<dbReference type="PANTHER" id="PTHR35788:SF1">
    <property type="entry name" value="EXPORTED PROTEIN"/>
    <property type="match status" value="1"/>
</dbReference>
<dbReference type="AlphaFoldDB" id="A0A940WSJ8"/>
<feature type="region of interest" description="Disordered" evidence="2">
    <location>
        <begin position="382"/>
        <end position="446"/>
    </location>
</feature>
<feature type="compositionally biased region" description="Acidic residues" evidence="2">
    <location>
        <begin position="399"/>
        <end position="431"/>
    </location>
</feature>
<evidence type="ECO:0000256" key="2">
    <source>
        <dbReference type="SAM" id="MobiDB-lite"/>
    </source>
</evidence>
<gene>
    <name evidence="5" type="ORF">J7W16_00830</name>
</gene>
<evidence type="ECO:0000256" key="3">
    <source>
        <dbReference type="SAM" id="Phobius"/>
    </source>
</evidence>
<keyword evidence="6" id="KW-1185">Reference proteome</keyword>
<dbReference type="PROSITE" id="PS51109">
    <property type="entry name" value="G5"/>
    <property type="match status" value="1"/>
</dbReference>
<dbReference type="PANTHER" id="PTHR35788">
    <property type="entry name" value="EXPORTED PROTEIN-RELATED"/>
    <property type="match status" value="1"/>
</dbReference>
<proteinExistence type="predicted"/>
<feature type="domain" description="G5" evidence="4">
    <location>
        <begin position="303"/>
        <end position="383"/>
    </location>
</feature>
<keyword evidence="3" id="KW-1133">Transmembrane helix</keyword>
<reference evidence="5" key="1">
    <citation type="submission" date="2021-03" db="EMBL/GenBank/DDBJ databases">
        <title>Bacillus suaedae sp. nov., isolated from Suaeda aralocaspica.</title>
        <authorList>
            <person name="Lei R.F.R."/>
        </authorList>
    </citation>
    <scope>NUCLEOTIDE SEQUENCE</scope>
    <source>
        <strain evidence="5">YZJH907-2</strain>
    </source>
</reference>
<comment type="caution">
    <text evidence="5">The sequence shown here is derived from an EMBL/GenBank/DDBJ whole genome shotgun (WGS) entry which is preliminary data.</text>
</comment>
<dbReference type="InterPro" id="IPR052913">
    <property type="entry name" value="Glycopeptide_resist_protein"/>
</dbReference>
<organism evidence="5 6">
    <name type="scientific">Halalkalibacter suaedae</name>
    <dbReference type="NCBI Taxonomy" id="2822140"/>
    <lineage>
        <taxon>Bacteria</taxon>
        <taxon>Bacillati</taxon>
        <taxon>Bacillota</taxon>
        <taxon>Bacilli</taxon>
        <taxon>Bacillales</taxon>
        <taxon>Bacillaceae</taxon>
        <taxon>Halalkalibacter</taxon>
    </lineage>
</organism>
<evidence type="ECO:0000313" key="5">
    <source>
        <dbReference type="EMBL" id="MBP3949657.1"/>
    </source>
</evidence>